<dbReference type="PANTHER" id="PTHR18034">
    <property type="entry name" value="CELL CYCLE CONTROL PROTEIN CWF22-RELATED"/>
    <property type="match status" value="1"/>
</dbReference>
<keyword evidence="4" id="KW-0508">mRNA splicing</keyword>
<dbReference type="Pfam" id="PF02847">
    <property type="entry name" value="MA3"/>
    <property type="match status" value="1"/>
</dbReference>
<evidence type="ECO:0000256" key="4">
    <source>
        <dbReference type="ARBA" id="ARBA00023187"/>
    </source>
</evidence>
<feature type="compositionally biased region" description="Basic and acidic residues" evidence="7">
    <location>
        <begin position="503"/>
        <end position="539"/>
    </location>
</feature>
<name>J7S9Z2_HUIN7</name>
<dbReference type="GO" id="GO:0000398">
    <property type="term" value="P:mRNA splicing, via spliceosome"/>
    <property type="evidence" value="ECO:0007669"/>
    <property type="project" value="EnsemblFungi"/>
</dbReference>
<dbReference type="Gene3D" id="1.25.40.180">
    <property type="match status" value="1"/>
</dbReference>
<keyword evidence="10" id="KW-1185">Reference proteome</keyword>
<dbReference type="KEGG" id="kng:KNAG_0K00210"/>
<evidence type="ECO:0000256" key="2">
    <source>
        <dbReference type="ARBA" id="ARBA00006856"/>
    </source>
</evidence>
<comment type="subcellular location">
    <subcellularLocation>
        <location evidence="1">Nucleus</location>
    </subcellularLocation>
</comment>
<dbReference type="EMBL" id="HE978324">
    <property type="protein sequence ID" value="CCK72389.1"/>
    <property type="molecule type" value="Genomic_DNA"/>
</dbReference>
<feature type="compositionally biased region" description="Basic residues" evidence="7">
    <location>
        <begin position="552"/>
        <end position="568"/>
    </location>
</feature>
<dbReference type="OrthoDB" id="3938623at2759"/>
<dbReference type="Proteomes" id="UP000006310">
    <property type="component" value="Chromosome 11"/>
</dbReference>
<dbReference type="InterPro" id="IPR050781">
    <property type="entry name" value="CWC22_splicing_factor"/>
</dbReference>
<dbReference type="GO" id="GO:0071013">
    <property type="term" value="C:catalytic step 2 spliceosome"/>
    <property type="evidence" value="ECO:0007669"/>
    <property type="project" value="TreeGrafter"/>
</dbReference>
<gene>
    <name evidence="9" type="primary">KNAG0K00210</name>
    <name evidence="9" type="ordered locus">KNAG_0K00210</name>
</gene>
<evidence type="ECO:0000256" key="1">
    <source>
        <dbReference type="ARBA" id="ARBA00004123"/>
    </source>
</evidence>
<comment type="similarity">
    <text evidence="2">Belongs to the CWC22 family.</text>
</comment>
<evidence type="ECO:0000259" key="8">
    <source>
        <dbReference type="PROSITE" id="PS51366"/>
    </source>
</evidence>
<sequence>MDEKAQKEQWVAIGEHVQGNFQKLDNTNLIETFHNLFKVNLVIGKRLLAKAVLEDECEASVHTISQLCLLVNNVLPSFGPLIGQEIVCRFLHDYKNKNHAEGRRILKLLSSLYKVGLIHEIVILQLLQILLSRENEQDSIWDTVIILRFCGKKLQDANPRAYNAIRDKLETLECPLDSNIKTELEDLLDEKQLEDNVTLVHHSAVIVPNRYPPFSTSISQDENFWDLPKENLARFKYHQNLNDLEEEYDELKRGFSVQEPVDASEQEEIQVSETEPAPEATTVPVVKPYTVKDMTSSENIEFKKKIYLVLKSSLSGDEAAHKLLKLRIPDDRKYEIVDIVVKSSIQEATYSKFYGILGERLCSSHRSWKPAFLQIFNENFQNLDDFEPAQLRILGKFWGHMVATDYIGLEVLSNFKLNEEESTPPSRIFLKFIFQECVAELNAQELKERLQEEYIQPYLVGLFPKEDPNHIRYAINYFTAIGLGLLTDDMRETLDTIEEKKREEARIKQEEEMRRYDEERKEMEKQNPPRETPKPESRPSRYQPNSSVPAAPRRRRSITPPRYKRNGGRRSITPPRGRFRRERSRSPERFKKKSRYQG</sequence>
<evidence type="ECO:0000313" key="10">
    <source>
        <dbReference type="Proteomes" id="UP000006310"/>
    </source>
</evidence>
<feature type="domain" description="MI" evidence="8">
    <location>
        <begin position="301"/>
        <end position="417"/>
    </location>
</feature>
<proteinExistence type="inferred from homology"/>
<dbReference type="OMA" id="ILTEDMR"/>
<evidence type="ECO:0000256" key="7">
    <source>
        <dbReference type="SAM" id="MobiDB-lite"/>
    </source>
</evidence>
<dbReference type="AlphaFoldDB" id="J7S9Z2"/>
<keyword evidence="3" id="KW-0507">mRNA processing</keyword>
<reference evidence="10" key="2">
    <citation type="submission" date="2012-08" db="EMBL/GenBank/DDBJ databases">
        <title>Genome sequence of Kazachstania naganishii.</title>
        <authorList>
            <person name="Gordon J.L."/>
            <person name="Armisen D."/>
            <person name="Proux-Wera E."/>
            <person name="OhEigeartaigh S.S."/>
            <person name="Byrne K.P."/>
            <person name="Wolfe K.H."/>
        </authorList>
    </citation>
    <scope>NUCLEOTIDE SEQUENCE [LARGE SCALE GENOMIC DNA]</scope>
    <source>
        <strain evidence="10">ATCC MYA-139 / BCRC 22969 / CBS 8797 / CCRC 22969 / KCTC 17520 / NBRC 10181 / NCYC 3082</strain>
    </source>
</reference>
<feature type="region of interest" description="Disordered" evidence="7">
    <location>
        <begin position="503"/>
        <end position="598"/>
    </location>
</feature>
<reference evidence="9 10" key="1">
    <citation type="journal article" date="2011" name="Proc. Natl. Acad. Sci. U.S.A.">
        <title>Evolutionary erosion of yeast sex chromosomes by mating-type switching accidents.</title>
        <authorList>
            <person name="Gordon J.L."/>
            <person name="Armisen D."/>
            <person name="Proux-Wera E."/>
            <person name="Oheigeartaigh S.S."/>
            <person name="Byrne K.P."/>
            <person name="Wolfe K.H."/>
        </authorList>
    </citation>
    <scope>NUCLEOTIDE SEQUENCE [LARGE SCALE GENOMIC DNA]</scope>
    <source>
        <strain evidence="10">ATCC MYA-139 / BCRC 22969 / CBS 8797 / CCRC 22969 / KCTC 17520 / NBRC 10181 / NCYC 3082</strain>
    </source>
</reference>
<dbReference type="GeneID" id="34528156"/>
<dbReference type="PANTHER" id="PTHR18034:SF3">
    <property type="entry name" value="PRE-MRNA-SPLICING FACTOR CWC22 HOMOLOG"/>
    <property type="match status" value="1"/>
</dbReference>
<organism evidence="9 10">
    <name type="scientific">Huiozyma naganishii (strain ATCC MYA-139 / BCRC 22969 / CBS 8797 / KCTC 17520 / NBRC 10181 / NCYC 3082 / Yp74L-3)</name>
    <name type="common">Yeast</name>
    <name type="synonym">Kazachstania naganishii</name>
    <dbReference type="NCBI Taxonomy" id="1071383"/>
    <lineage>
        <taxon>Eukaryota</taxon>
        <taxon>Fungi</taxon>
        <taxon>Dikarya</taxon>
        <taxon>Ascomycota</taxon>
        <taxon>Saccharomycotina</taxon>
        <taxon>Saccharomycetes</taxon>
        <taxon>Saccharomycetales</taxon>
        <taxon>Saccharomycetaceae</taxon>
        <taxon>Huiozyma</taxon>
    </lineage>
</organism>
<dbReference type="RefSeq" id="XP_022466634.1">
    <property type="nucleotide sequence ID" value="XM_022610326.1"/>
</dbReference>
<dbReference type="PROSITE" id="PS51366">
    <property type="entry name" value="MI"/>
    <property type="match status" value="1"/>
</dbReference>
<dbReference type="GO" id="GO:0003723">
    <property type="term" value="F:RNA binding"/>
    <property type="evidence" value="ECO:0007669"/>
    <property type="project" value="TreeGrafter"/>
</dbReference>
<evidence type="ECO:0000256" key="5">
    <source>
        <dbReference type="ARBA" id="ARBA00023242"/>
    </source>
</evidence>
<dbReference type="InterPro" id="IPR003891">
    <property type="entry name" value="Initiation_fac_eIF4g_MI"/>
</dbReference>
<dbReference type="STRING" id="1071383.J7S9Z2"/>
<dbReference type="GO" id="GO:0005684">
    <property type="term" value="C:U2-type spliceosomal complex"/>
    <property type="evidence" value="ECO:0007669"/>
    <property type="project" value="EnsemblFungi"/>
</dbReference>
<dbReference type="SUPFAM" id="SSF48371">
    <property type="entry name" value="ARM repeat"/>
    <property type="match status" value="1"/>
</dbReference>
<evidence type="ECO:0000313" key="9">
    <source>
        <dbReference type="EMBL" id="CCK72389.1"/>
    </source>
</evidence>
<dbReference type="HOGENOM" id="CLU_006308_3_4_1"/>
<dbReference type="InterPro" id="IPR016024">
    <property type="entry name" value="ARM-type_fold"/>
</dbReference>
<keyword evidence="5" id="KW-0539">Nucleus</keyword>
<accession>J7S9Z2</accession>
<evidence type="ECO:0000256" key="3">
    <source>
        <dbReference type="ARBA" id="ARBA00022664"/>
    </source>
</evidence>
<dbReference type="eggNOG" id="KOG2140">
    <property type="taxonomic scope" value="Eukaryota"/>
</dbReference>
<dbReference type="SMART" id="SM00544">
    <property type="entry name" value="MA3"/>
    <property type="match status" value="1"/>
</dbReference>
<evidence type="ECO:0000256" key="6">
    <source>
        <dbReference type="ARBA" id="ARBA00040804"/>
    </source>
</evidence>
<protein>
    <recommendedName>
        <fullName evidence="6">Pre-mRNA-splicing factor CWC22</fullName>
    </recommendedName>
</protein>
<dbReference type="GO" id="GO:0000974">
    <property type="term" value="C:Prp19 complex"/>
    <property type="evidence" value="ECO:0007669"/>
    <property type="project" value="EnsemblFungi"/>
</dbReference>